<protein>
    <recommendedName>
        <fullName evidence="1">FK506-binding protein 15-like domain-containing protein</fullName>
    </recommendedName>
</protein>
<dbReference type="EMBL" id="CAJOBG010113177">
    <property type="protein sequence ID" value="CAF4748478.1"/>
    <property type="molecule type" value="Genomic_DNA"/>
</dbReference>
<dbReference type="InterPro" id="IPR056598">
    <property type="entry name" value="FKBP-15_dom"/>
</dbReference>
<evidence type="ECO:0000313" key="3">
    <source>
        <dbReference type="Proteomes" id="UP000663866"/>
    </source>
</evidence>
<dbReference type="Proteomes" id="UP000663866">
    <property type="component" value="Unassembled WGS sequence"/>
</dbReference>
<keyword evidence="3" id="KW-1185">Reference proteome</keyword>
<evidence type="ECO:0000259" key="1">
    <source>
        <dbReference type="Pfam" id="PF23649"/>
    </source>
</evidence>
<comment type="caution">
    <text evidence="2">The sequence shown here is derived from an EMBL/GenBank/DDBJ whole genome shotgun (WGS) entry which is preliminary data.</text>
</comment>
<feature type="non-terminal residue" evidence="2">
    <location>
        <position position="1"/>
    </location>
</feature>
<accession>A0A821LBV0</accession>
<dbReference type="Pfam" id="PF23649">
    <property type="entry name" value="FKBP15"/>
    <property type="match status" value="1"/>
</dbReference>
<name>A0A821LBV0_9BILA</name>
<dbReference type="AlphaFoldDB" id="A0A821LBV0"/>
<gene>
    <name evidence="2" type="ORF">OVN521_LOCUS50064</name>
</gene>
<sequence>LIEQTHQTAEQRNVVVNNVSEQTAQKILDLEKQKVELTNNLSISTSKIADLQLQINKYTQD</sequence>
<feature type="domain" description="FK506-binding protein 15-like" evidence="1">
    <location>
        <begin position="2"/>
        <end position="60"/>
    </location>
</feature>
<feature type="non-terminal residue" evidence="2">
    <location>
        <position position="61"/>
    </location>
</feature>
<evidence type="ECO:0000313" key="2">
    <source>
        <dbReference type="EMBL" id="CAF4748478.1"/>
    </source>
</evidence>
<proteinExistence type="predicted"/>
<organism evidence="2 3">
    <name type="scientific">Rotaria magnacalcarata</name>
    <dbReference type="NCBI Taxonomy" id="392030"/>
    <lineage>
        <taxon>Eukaryota</taxon>
        <taxon>Metazoa</taxon>
        <taxon>Spiralia</taxon>
        <taxon>Gnathifera</taxon>
        <taxon>Rotifera</taxon>
        <taxon>Eurotatoria</taxon>
        <taxon>Bdelloidea</taxon>
        <taxon>Philodinida</taxon>
        <taxon>Philodinidae</taxon>
        <taxon>Rotaria</taxon>
    </lineage>
</organism>
<reference evidence="2" key="1">
    <citation type="submission" date="2021-02" db="EMBL/GenBank/DDBJ databases">
        <authorList>
            <person name="Nowell W R."/>
        </authorList>
    </citation>
    <scope>NUCLEOTIDE SEQUENCE</scope>
</reference>